<dbReference type="GO" id="GO:0017056">
    <property type="term" value="F:structural constituent of nuclear pore"/>
    <property type="evidence" value="ECO:0007669"/>
    <property type="project" value="InterPro"/>
</dbReference>
<feature type="compositionally biased region" description="Polar residues" evidence="1">
    <location>
        <begin position="447"/>
        <end position="461"/>
    </location>
</feature>
<comment type="caution">
    <text evidence="2">The sequence shown here is derived from an EMBL/GenBank/DDBJ whole genome shotgun (WGS) entry which is preliminary data.</text>
</comment>
<organism evidence="2 3">
    <name type="scientific">Vanilla planifolia</name>
    <name type="common">Vanilla</name>
    <dbReference type="NCBI Taxonomy" id="51239"/>
    <lineage>
        <taxon>Eukaryota</taxon>
        <taxon>Viridiplantae</taxon>
        <taxon>Streptophyta</taxon>
        <taxon>Embryophyta</taxon>
        <taxon>Tracheophyta</taxon>
        <taxon>Spermatophyta</taxon>
        <taxon>Magnoliopsida</taxon>
        <taxon>Liliopsida</taxon>
        <taxon>Asparagales</taxon>
        <taxon>Orchidaceae</taxon>
        <taxon>Vanilloideae</taxon>
        <taxon>Vanilleae</taxon>
        <taxon>Vanilla</taxon>
    </lineage>
</organism>
<dbReference type="SUPFAM" id="SSF117289">
    <property type="entry name" value="Nucleoporin domain"/>
    <property type="match status" value="1"/>
</dbReference>
<evidence type="ECO:0000256" key="1">
    <source>
        <dbReference type="SAM" id="MobiDB-lite"/>
    </source>
</evidence>
<protein>
    <recommendedName>
        <fullName evidence="4">Nuclear pore complex protein NUP214</fullName>
    </recommendedName>
</protein>
<dbReference type="OrthoDB" id="248320at2759"/>
<dbReference type="PANTHER" id="PTHR34418:SF3">
    <property type="entry name" value="NUCLEAR PORE COMPLEX PROTEIN NUP214"/>
    <property type="match status" value="1"/>
</dbReference>
<sequence length="1668" mass="177183">MAEARRVVSIQEEIEGDFQGTTDFVFCRIGDPVLLKTADSGSAFELATPPSQPLAVSNIHGLLFLAHSKGFMVANTEDVIGAAKATKNKRDSQCIQRLSLLDVKIGRVSILALSGDSSMLAATVGGEIHLFSVQSLISKVQEPVCSCFLDKDAIVRDLKWQRNSEKSFIALSNHGYLSHGSVDLLLKGLMDNVDAVDWSVDGNFVAIAQKDSISILSSNFKEKFRLPLLFQSWSIDNKSEVKVDSIKWVRDDSIVIGCVELIEDGGEGRYLIQVVTSRDYKLTEVSCEPVVFCFPDLFEGLSRDMLPAGVGPYLLLEYLDCWGVVIASNKKKIDQHISLLRWLVEDNMYDVVSLELGSEKYLPRIDLQDDGDDNLILGLAIDKSSYGKISILQDMEVKELSSRCILLCVTCDGKLTLYHAAWVAEPTELPKTPPLHGDNGVNERLCTNNLPESSKGVTTASQKDRFDSEVSYKSPVTRHGGKNATSSTMVGDVTGKSVGLSIPADGLAFQSVNAGTHSSVDSSNVKHLFSIGEATSLGITNEIPFAPSDNSQEDVTIFGKQLRTSSSFDKTTPTNLNVTSSKPRHVGSSAILHSSSVSASAMFSGSFIQSDKFQNDFTIGKQSSVSSSVDKTTPSILCGTSSKPGHAGPLAIHHTSSLSPQQVASNNSKGQQIVHDPELSKQFYGVNGMLKELDALLSSIECDGGFKDTCTIFQKNSLSSLEVGLGNLLGMLHYCKSEVENQLMEIQRLNNRMLQVSTIQVYTEGILKQAFDKRYWEIWNSQKLSPEFEAKRQHILNLKQNLVHQLVELERHFNNLEINRYGECYYTMPNSWQAPCRTLASSRQTQSLHSVYSTINSQLAAAEHLSECLSKQMALLNVTSSTGKQKDITKELFESIGLDHISDTKNSLSRRRTNVLPYSVKALKEPSLRCTSSAVNAFQTTSSRRRKSSIDKILSCFAPSRTTVKRTLMDKQVRPNLDMQFKVAKDVFDSQVKAFDLAQKNAVVTSSASIEPFSIQAEAFDITKQTSSSRTVARPKDMFNSSHSIENSPKNFSKKTIDAQSKGIFKWAIDRSNPPSGPSTGSSSDYLQSFNTGTAQSTLTVTPSVFSNTTSKKKEKFGSKFMLDEVMSSSLSYSSSTATKTSPAFNSKSYVQNEASISTSKNVDGNISTMKAAFTTGTRNQLSLGTFLKSGVDSLTSSVQSSMKDLAVPHEKNAFTFKTDFVTSSAFSLSSNQFEKPMPSRNFLTSSKSYAPSSSTSELSPERVPALEASLTSNKITMVAEHTKPQSSDGFVDNEVKEANSSAVKVSSAVETVKPQAFVGVKLPLQEEEGLHALSTGPTATSTLCDSSSQQIFSKTPAISFEPLLGKESGPSAPGSQLEGESSVGLSSSIMTAEEGVQPSDVGLSQEDEMDEEAPDTSSIPNLESLSVFGVGSTASSTTPKVNPFGSPFAQASTGSASPVLSWSASPGQLFRPPSFNLPASQPTQQAQATGGSSSGFSSFGQPAQLGAGQQALGSVLGAFGQSRQIGFGVPAFGSTGGGFATAAAAAGGGLAGATSGGGFASLAQGGSGFTAMASSSDGFAAAAKGGFSGGFAGVGGTGGFAGLASGGGGFSSFASVGGGFGGASSGGGFSGGFGSFSGGQGGGFSGFGGGSSAAGRPPAELLTQMRK</sequence>
<feature type="compositionally biased region" description="Low complexity" evidence="1">
    <location>
        <begin position="1375"/>
        <end position="1389"/>
    </location>
</feature>
<proteinExistence type="predicted"/>
<dbReference type="GO" id="GO:0006405">
    <property type="term" value="P:RNA export from nucleus"/>
    <property type="evidence" value="ECO:0007669"/>
    <property type="project" value="InterPro"/>
</dbReference>
<dbReference type="PANTHER" id="PTHR34418">
    <property type="entry name" value="NUCLEAR PORE COMPLEX PROTEIN NUP214 ISOFORM X1"/>
    <property type="match status" value="1"/>
</dbReference>
<dbReference type="Proteomes" id="UP000639772">
    <property type="component" value="Chromosome 6"/>
</dbReference>
<feature type="region of interest" description="Disordered" evidence="1">
    <location>
        <begin position="1363"/>
        <end position="1423"/>
    </location>
</feature>
<gene>
    <name evidence="2" type="ORF">HPP92_013845</name>
</gene>
<feature type="region of interest" description="Disordered" evidence="1">
    <location>
        <begin position="1648"/>
        <end position="1668"/>
    </location>
</feature>
<evidence type="ECO:0008006" key="4">
    <source>
        <dbReference type="Google" id="ProtNLM"/>
    </source>
</evidence>
<name>A0A835V104_VANPL</name>
<accession>A0A835V104</accession>
<evidence type="ECO:0000313" key="3">
    <source>
        <dbReference type="Proteomes" id="UP000639772"/>
    </source>
</evidence>
<reference evidence="2 3" key="1">
    <citation type="journal article" date="2020" name="Nat. Food">
        <title>A phased Vanilla planifolia genome enables genetic improvement of flavour and production.</title>
        <authorList>
            <person name="Hasing T."/>
            <person name="Tang H."/>
            <person name="Brym M."/>
            <person name="Khazi F."/>
            <person name="Huang T."/>
            <person name="Chambers A.H."/>
        </authorList>
    </citation>
    <scope>NUCLEOTIDE SEQUENCE [LARGE SCALE GENOMIC DNA]</scope>
    <source>
        <tissue evidence="2">Leaf</tissue>
    </source>
</reference>
<feature type="region of interest" description="Disordered" evidence="1">
    <location>
        <begin position="447"/>
        <end position="489"/>
    </location>
</feature>
<feature type="compositionally biased region" description="Acidic residues" evidence="1">
    <location>
        <begin position="1406"/>
        <end position="1415"/>
    </location>
</feature>
<dbReference type="InterPro" id="IPR044694">
    <property type="entry name" value="NUP214"/>
</dbReference>
<evidence type="ECO:0000313" key="2">
    <source>
        <dbReference type="EMBL" id="KAG0479126.1"/>
    </source>
</evidence>
<feature type="compositionally biased region" description="Low complexity" evidence="1">
    <location>
        <begin position="1479"/>
        <end position="1501"/>
    </location>
</feature>
<dbReference type="EMBL" id="JADCNM010000006">
    <property type="protein sequence ID" value="KAG0479126.1"/>
    <property type="molecule type" value="Genomic_DNA"/>
</dbReference>
<feature type="region of interest" description="Disordered" evidence="1">
    <location>
        <begin position="1472"/>
        <end position="1501"/>
    </location>
</feature>